<dbReference type="InterPro" id="IPR029001">
    <property type="entry name" value="ITPase-like_fam"/>
</dbReference>
<keyword evidence="6 10" id="KW-0460">Magnesium</keyword>
<dbReference type="GO" id="GO:0009146">
    <property type="term" value="P:purine nucleoside triphosphate catabolic process"/>
    <property type="evidence" value="ECO:0007669"/>
    <property type="project" value="UniProtKB-UniRule"/>
</dbReference>
<reference evidence="12" key="1">
    <citation type="submission" date="2019-08" db="EMBL/GenBank/DDBJ databases">
        <title>Genomic characterization of a novel candidate phylum (ARYD3) from a high temperature, high salinity tertiary oil reservoir in north central Oklahoma, USA.</title>
        <authorList>
            <person name="Youssef N.H."/>
            <person name="Yadav A."/>
            <person name="Elshahed M.S."/>
        </authorList>
    </citation>
    <scope>NUCLEOTIDE SEQUENCE [LARGE SCALE GENOMIC DNA]</scope>
    <source>
        <strain evidence="12">ARYD3</strain>
    </source>
</reference>
<feature type="binding site" evidence="10">
    <location>
        <position position="70"/>
    </location>
    <ligand>
        <name>substrate</name>
    </ligand>
</feature>
<dbReference type="HAMAP" id="MF_01405">
    <property type="entry name" value="Non_canon_purine_NTPase"/>
    <property type="match status" value="1"/>
</dbReference>
<dbReference type="CDD" id="cd00515">
    <property type="entry name" value="HAM1"/>
    <property type="match status" value="1"/>
</dbReference>
<dbReference type="GO" id="GO:0009117">
    <property type="term" value="P:nucleotide metabolic process"/>
    <property type="evidence" value="ECO:0007669"/>
    <property type="project" value="UniProtKB-KW"/>
</dbReference>
<feature type="binding site" evidence="10">
    <location>
        <begin position="178"/>
        <end position="179"/>
    </location>
    <ligand>
        <name>substrate</name>
    </ligand>
</feature>
<dbReference type="InterPro" id="IPR020922">
    <property type="entry name" value="dITP/XTP_pyrophosphatase"/>
</dbReference>
<comment type="caution">
    <text evidence="12">The sequence shown here is derived from an EMBL/GenBank/DDBJ whole genome shotgun (WGS) entry which is preliminary data.</text>
</comment>
<evidence type="ECO:0000256" key="10">
    <source>
        <dbReference type="HAMAP-Rule" id="MF_01405"/>
    </source>
</evidence>
<dbReference type="GO" id="GO:0017111">
    <property type="term" value="F:ribonucleoside triphosphate phosphatase activity"/>
    <property type="evidence" value="ECO:0007669"/>
    <property type="project" value="InterPro"/>
</dbReference>
<dbReference type="Proteomes" id="UP000324143">
    <property type="component" value="Unassembled WGS sequence"/>
</dbReference>
<dbReference type="GO" id="GO:0005829">
    <property type="term" value="C:cytosol"/>
    <property type="evidence" value="ECO:0007669"/>
    <property type="project" value="TreeGrafter"/>
</dbReference>
<evidence type="ECO:0000256" key="6">
    <source>
        <dbReference type="ARBA" id="ARBA00022842"/>
    </source>
</evidence>
<accession>A0A5D0MDB9</accession>
<feature type="binding site" evidence="10">
    <location>
        <begin position="150"/>
        <end position="153"/>
    </location>
    <ligand>
        <name>substrate</name>
    </ligand>
</feature>
<evidence type="ECO:0000313" key="12">
    <source>
        <dbReference type="EMBL" id="TYB31717.1"/>
    </source>
</evidence>
<protein>
    <recommendedName>
        <fullName evidence="10">dITP/XTP pyrophosphatase</fullName>
        <ecNumber evidence="10">3.6.1.66</ecNumber>
    </recommendedName>
    <alternativeName>
        <fullName evidence="10">Non-canonical purine NTP pyrophosphatase</fullName>
    </alternativeName>
    <alternativeName>
        <fullName evidence="10">Non-standard purine NTP pyrophosphatase</fullName>
    </alternativeName>
    <alternativeName>
        <fullName evidence="10">Nucleoside-triphosphate diphosphatase</fullName>
    </alternativeName>
    <alternativeName>
        <fullName evidence="10">Nucleoside-triphosphate pyrophosphatase</fullName>
        <shortName evidence="10">NTPase</shortName>
    </alternativeName>
</protein>
<evidence type="ECO:0000313" key="13">
    <source>
        <dbReference type="Proteomes" id="UP000324143"/>
    </source>
</evidence>
<dbReference type="GO" id="GO:0046872">
    <property type="term" value="F:metal ion binding"/>
    <property type="evidence" value="ECO:0007669"/>
    <property type="project" value="UniProtKB-KW"/>
</dbReference>
<name>A0A5D0MDB9_9BACT</name>
<keyword evidence="4 10" id="KW-0547">Nucleotide-binding</keyword>
<evidence type="ECO:0000256" key="5">
    <source>
        <dbReference type="ARBA" id="ARBA00022801"/>
    </source>
</evidence>
<dbReference type="GO" id="GO:0036220">
    <property type="term" value="F:ITP diphosphatase activity"/>
    <property type="evidence" value="ECO:0007669"/>
    <property type="project" value="UniProtKB-UniRule"/>
</dbReference>
<dbReference type="InterPro" id="IPR002637">
    <property type="entry name" value="RdgB/HAM1"/>
</dbReference>
<evidence type="ECO:0000256" key="2">
    <source>
        <dbReference type="ARBA" id="ARBA00011738"/>
    </source>
</evidence>
<keyword evidence="13" id="KW-1185">Reference proteome</keyword>
<organism evidence="12 13">
    <name type="scientific">Candidatus Mcinerneyibacterium aminivorans</name>
    <dbReference type="NCBI Taxonomy" id="2703815"/>
    <lineage>
        <taxon>Bacteria</taxon>
        <taxon>Candidatus Macinerneyibacteriota</taxon>
        <taxon>Candidatus Mcinerneyibacteria</taxon>
        <taxon>Candidatus Mcinerneyibacteriales</taxon>
        <taxon>Candidatus Mcinerneyibacteriaceae</taxon>
        <taxon>Candidatus Mcinerneyibacterium</taxon>
    </lineage>
</organism>
<gene>
    <name evidence="12" type="primary">rdgB</name>
    <name evidence="12" type="ORF">FXF47_02275</name>
</gene>
<dbReference type="FunFam" id="3.90.950.10:FF:000001">
    <property type="entry name" value="dITP/XTP pyrophosphatase"/>
    <property type="match status" value="1"/>
</dbReference>
<comment type="catalytic activity">
    <reaction evidence="8 10">
        <text>dITP + H2O = dIMP + diphosphate + H(+)</text>
        <dbReference type="Rhea" id="RHEA:28342"/>
        <dbReference type="ChEBI" id="CHEBI:15377"/>
        <dbReference type="ChEBI" id="CHEBI:15378"/>
        <dbReference type="ChEBI" id="CHEBI:33019"/>
        <dbReference type="ChEBI" id="CHEBI:61194"/>
        <dbReference type="ChEBI" id="CHEBI:61382"/>
        <dbReference type="EC" id="3.6.1.66"/>
    </reaction>
</comment>
<evidence type="ECO:0000256" key="1">
    <source>
        <dbReference type="ARBA" id="ARBA00008023"/>
    </source>
</evidence>
<dbReference type="Gene3D" id="3.90.950.10">
    <property type="match status" value="1"/>
</dbReference>
<keyword evidence="3 10" id="KW-0479">Metal-binding</keyword>
<comment type="catalytic activity">
    <reaction evidence="10">
        <text>ITP + H2O = IMP + diphosphate + H(+)</text>
        <dbReference type="Rhea" id="RHEA:29399"/>
        <dbReference type="ChEBI" id="CHEBI:15377"/>
        <dbReference type="ChEBI" id="CHEBI:15378"/>
        <dbReference type="ChEBI" id="CHEBI:33019"/>
        <dbReference type="ChEBI" id="CHEBI:58053"/>
        <dbReference type="ChEBI" id="CHEBI:61402"/>
        <dbReference type="EC" id="3.6.1.66"/>
    </reaction>
</comment>
<keyword evidence="7 10" id="KW-0546">Nucleotide metabolism</keyword>
<dbReference type="GO" id="GO:0036222">
    <property type="term" value="F:XTP diphosphatase activity"/>
    <property type="evidence" value="ECO:0007669"/>
    <property type="project" value="UniProtKB-UniRule"/>
</dbReference>
<dbReference type="GO" id="GO:0000166">
    <property type="term" value="F:nucleotide binding"/>
    <property type="evidence" value="ECO:0007669"/>
    <property type="project" value="UniProtKB-KW"/>
</dbReference>
<evidence type="ECO:0000256" key="7">
    <source>
        <dbReference type="ARBA" id="ARBA00023080"/>
    </source>
</evidence>
<feature type="binding site" evidence="10">
    <location>
        <position position="173"/>
    </location>
    <ligand>
        <name>substrate</name>
    </ligand>
</feature>
<evidence type="ECO:0000256" key="9">
    <source>
        <dbReference type="ARBA" id="ARBA00052017"/>
    </source>
</evidence>
<dbReference type="PANTHER" id="PTHR11067:SF9">
    <property type="entry name" value="INOSINE TRIPHOSPHATE PYROPHOSPHATASE"/>
    <property type="match status" value="1"/>
</dbReference>
<feature type="binding site" evidence="10">
    <location>
        <begin position="10"/>
        <end position="15"/>
    </location>
    <ligand>
        <name>substrate</name>
    </ligand>
</feature>
<comment type="cofactor">
    <cofactor evidence="10">
        <name>Mg(2+)</name>
        <dbReference type="ChEBI" id="CHEBI:18420"/>
    </cofactor>
    <text evidence="10">Binds 1 Mg(2+) ion per subunit.</text>
</comment>
<feature type="active site" description="Proton acceptor" evidence="10">
    <location>
        <position position="69"/>
    </location>
</feature>
<evidence type="ECO:0000256" key="3">
    <source>
        <dbReference type="ARBA" id="ARBA00022723"/>
    </source>
</evidence>
<sequence>MKTNKILVATQNRNKFREIVKLNTIDKLEFLYKKNLIDIVEDGNNFFENAYKKAYETAKYYRMVSMADDSGLVVDALNGAPGIYSARYAGKEKNDKKNNTKLLRKLKNKLNRKARFKAIIVLARPDGKYWKAEGVCEGYITTEPKGENGFGYDPIFKIDRFNKTMAQLSLEEKNLISHRGKSIRKMLDKIDQNFTEIFKGGINE</sequence>
<dbReference type="NCBIfam" id="TIGR00042">
    <property type="entry name" value="RdgB/HAM1 family non-canonical purine NTP pyrophosphatase"/>
    <property type="match status" value="1"/>
</dbReference>
<dbReference type="AlphaFoldDB" id="A0A5D0MDB9"/>
<dbReference type="EMBL" id="VSIX01000029">
    <property type="protein sequence ID" value="TYB31717.1"/>
    <property type="molecule type" value="Genomic_DNA"/>
</dbReference>
<evidence type="ECO:0000256" key="4">
    <source>
        <dbReference type="ARBA" id="ARBA00022741"/>
    </source>
</evidence>
<evidence type="ECO:0000256" key="8">
    <source>
        <dbReference type="ARBA" id="ARBA00051875"/>
    </source>
</evidence>
<comment type="similarity">
    <text evidence="1 10 11">Belongs to the HAM1 NTPase family.</text>
</comment>
<dbReference type="Pfam" id="PF01725">
    <property type="entry name" value="Ham1p_like"/>
    <property type="match status" value="1"/>
</dbReference>
<comment type="function">
    <text evidence="10">Pyrophosphatase that catalyzes the hydrolysis of nucleoside triphosphates to their monophosphate derivatives, with a high preference for the non-canonical purine nucleotides XTP (xanthosine triphosphate), dITP (deoxyinosine triphosphate) and ITP. Seems to function as a house-cleaning enzyme that removes non-canonical purine nucleotides from the nucleotide pool, thus preventing their incorporation into DNA/RNA and avoiding chromosomal lesions.</text>
</comment>
<dbReference type="PANTHER" id="PTHR11067">
    <property type="entry name" value="INOSINE TRIPHOSPHATE PYROPHOSPHATASE/HAM1 PROTEIN"/>
    <property type="match status" value="1"/>
</dbReference>
<proteinExistence type="inferred from homology"/>
<comment type="caution">
    <text evidence="10">Lacks conserved residue(s) required for the propagation of feature annotation.</text>
</comment>
<dbReference type="SUPFAM" id="SSF52972">
    <property type="entry name" value="ITPase-like"/>
    <property type="match status" value="1"/>
</dbReference>
<comment type="subunit">
    <text evidence="2 10">Homodimer.</text>
</comment>
<keyword evidence="5 10" id="KW-0378">Hydrolase</keyword>
<comment type="catalytic activity">
    <reaction evidence="9 10">
        <text>XTP + H2O = XMP + diphosphate + H(+)</text>
        <dbReference type="Rhea" id="RHEA:28610"/>
        <dbReference type="ChEBI" id="CHEBI:15377"/>
        <dbReference type="ChEBI" id="CHEBI:15378"/>
        <dbReference type="ChEBI" id="CHEBI:33019"/>
        <dbReference type="ChEBI" id="CHEBI:57464"/>
        <dbReference type="ChEBI" id="CHEBI:61314"/>
        <dbReference type="EC" id="3.6.1.66"/>
    </reaction>
</comment>
<dbReference type="GO" id="GO:0035870">
    <property type="term" value="F:dITP diphosphatase activity"/>
    <property type="evidence" value="ECO:0007669"/>
    <property type="project" value="UniProtKB-UniRule"/>
</dbReference>
<feature type="binding site" evidence="10">
    <location>
        <position position="69"/>
    </location>
    <ligand>
        <name>Mg(2+)</name>
        <dbReference type="ChEBI" id="CHEBI:18420"/>
    </ligand>
</feature>
<evidence type="ECO:0000256" key="11">
    <source>
        <dbReference type="RuleBase" id="RU003781"/>
    </source>
</evidence>
<dbReference type="EC" id="3.6.1.66" evidence="10"/>